<organism evidence="1 2">
    <name type="scientific">Aspergillus fijiensis CBS 313.89</name>
    <dbReference type="NCBI Taxonomy" id="1448319"/>
    <lineage>
        <taxon>Eukaryota</taxon>
        <taxon>Fungi</taxon>
        <taxon>Dikarya</taxon>
        <taxon>Ascomycota</taxon>
        <taxon>Pezizomycotina</taxon>
        <taxon>Eurotiomycetes</taxon>
        <taxon>Eurotiomycetidae</taxon>
        <taxon>Eurotiales</taxon>
        <taxon>Aspergillaceae</taxon>
        <taxon>Aspergillus</taxon>
    </lineage>
</organism>
<dbReference type="OrthoDB" id="10523050at2759"/>
<accession>A0A8G1RT08</accession>
<dbReference type="RefSeq" id="XP_040802354.1">
    <property type="nucleotide sequence ID" value="XM_040944430.1"/>
</dbReference>
<keyword evidence="2" id="KW-1185">Reference proteome</keyword>
<dbReference type="VEuPathDB" id="FungiDB:BO72DRAFT_447006"/>
<evidence type="ECO:0000313" key="1">
    <source>
        <dbReference type="EMBL" id="RAK78344.1"/>
    </source>
</evidence>
<protein>
    <submittedName>
        <fullName evidence="1">Uncharacterized protein</fullName>
    </submittedName>
</protein>
<reference evidence="1 2" key="1">
    <citation type="submission" date="2018-02" db="EMBL/GenBank/DDBJ databases">
        <title>The genomes of Aspergillus section Nigri reveals drivers in fungal speciation.</title>
        <authorList>
            <consortium name="DOE Joint Genome Institute"/>
            <person name="Vesth T.C."/>
            <person name="Nybo J."/>
            <person name="Theobald S."/>
            <person name="Brandl J."/>
            <person name="Frisvad J.C."/>
            <person name="Nielsen K.F."/>
            <person name="Lyhne E.K."/>
            <person name="Kogle M.E."/>
            <person name="Kuo A."/>
            <person name="Riley R."/>
            <person name="Clum A."/>
            <person name="Nolan M."/>
            <person name="Lipzen A."/>
            <person name="Salamov A."/>
            <person name="Henrissat B."/>
            <person name="Wiebenga A."/>
            <person name="De vries R.P."/>
            <person name="Grigoriev I.V."/>
            <person name="Mortensen U.H."/>
            <person name="Andersen M.R."/>
            <person name="Baker S.E."/>
        </authorList>
    </citation>
    <scope>NUCLEOTIDE SEQUENCE [LARGE SCALE GENOMIC DNA]</scope>
    <source>
        <strain evidence="1 2">CBS 313.89</strain>
    </source>
</reference>
<evidence type="ECO:0000313" key="2">
    <source>
        <dbReference type="Proteomes" id="UP000249789"/>
    </source>
</evidence>
<dbReference type="AlphaFoldDB" id="A0A8G1RT08"/>
<name>A0A8G1RT08_9EURO</name>
<sequence length="66" mass="7685">MAILQVFFSRSLSLSLASSSLVLSLVFSLPRFLNRLVLLCRVLPLFAHPQRRKRIECRHIYGKRTE</sequence>
<proteinExistence type="predicted"/>
<dbReference type="GeneID" id="63861763"/>
<dbReference type="Proteomes" id="UP000249789">
    <property type="component" value="Unassembled WGS sequence"/>
</dbReference>
<dbReference type="EMBL" id="KZ824637">
    <property type="protein sequence ID" value="RAK78344.1"/>
    <property type="molecule type" value="Genomic_DNA"/>
</dbReference>
<gene>
    <name evidence="1" type="ORF">BO72DRAFT_447006</name>
</gene>